<feature type="domain" description="ABC transmembrane type-1" evidence="8">
    <location>
        <begin position="100"/>
        <end position="312"/>
    </location>
</feature>
<sequence>MFSYLVRRLFIGLITLILITFIIFGLIRNMPGSPISTQMAMVDPGKELNPADIERMRKAYGLNKPWPQAYALWVGNVFRLDFGRSISRKQPVSRLIHERMGPTLILSISSLFLTYLLAIPIGLYSSARQGKLDERTVGTILYMLYSFPSFVAALFLQIYLANKLGWLPLYGMKSDGYSSMTGAQQTWDIFKHALMPVICYTYGSLAYYSRFIRANMHEVLRQDYIRTARAKGLGPINVLVKHAFRNTFIPLVTLIGLTLPSLLGGSVIIERIFSWPGMGQLYFESILERDYPTIMGLTLMFSILTLAGQLLADIFYAMADPRVKIADH</sequence>
<protein>
    <submittedName>
        <fullName evidence="9">Glutathione transport system permease protein GsiC</fullName>
    </submittedName>
</protein>
<evidence type="ECO:0000256" key="1">
    <source>
        <dbReference type="ARBA" id="ARBA00004651"/>
    </source>
</evidence>
<dbReference type="Pfam" id="PF19300">
    <property type="entry name" value="BPD_transp_1_N"/>
    <property type="match status" value="1"/>
</dbReference>
<proteinExistence type="inferred from homology"/>
<dbReference type="OrthoDB" id="9773221at2"/>
<evidence type="ECO:0000256" key="2">
    <source>
        <dbReference type="ARBA" id="ARBA00022448"/>
    </source>
</evidence>
<dbReference type="GO" id="GO:0005886">
    <property type="term" value="C:plasma membrane"/>
    <property type="evidence" value="ECO:0007669"/>
    <property type="project" value="UniProtKB-SubCell"/>
</dbReference>
<comment type="similarity">
    <text evidence="7">Belongs to the binding-protein-dependent transport system permease family.</text>
</comment>
<feature type="transmembrane region" description="Helical" evidence="7">
    <location>
        <begin position="293"/>
        <end position="316"/>
    </location>
</feature>
<dbReference type="InterPro" id="IPR000515">
    <property type="entry name" value="MetI-like"/>
</dbReference>
<dbReference type="Proteomes" id="UP000317171">
    <property type="component" value="Chromosome"/>
</dbReference>
<dbReference type="KEGG" id="gaz:Pan241w_30310"/>
<evidence type="ECO:0000259" key="8">
    <source>
        <dbReference type="PROSITE" id="PS50928"/>
    </source>
</evidence>
<keyword evidence="2 7" id="KW-0813">Transport</keyword>
<gene>
    <name evidence="9" type="primary">gsiC</name>
    <name evidence="9" type="ORF">Pan241w_30310</name>
</gene>
<dbReference type="RefSeq" id="WP_145216974.1">
    <property type="nucleotide sequence ID" value="NZ_CP036269.1"/>
</dbReference>
<feature type="transmembrane region" description="Helical" evidence="7">
    <location>
        <begin position="9"/>
        <end position="27"/>
    </location>
</feature>
<keyword evidence="10" id="KW-1185">Reference proteome</keyword>
<evidence type="ECO:0000256" key="7">
    <source>
        <dbReference type="RuleBase" id="RU363032"/>
    </source>
</evidence>
<keyword evidence="5 7" id="KW-1133">Transmembrane helix</keyword>
<keyword evidence="3" id="KW-1003">Cell membrane</keyword>
<dbReference type="InterPro" id="IPR035906">
    <property type="entry name" value="MetI-like_sf"/>
</dbReference>
<dbReference type="EMBL" id="CP036269">
    <property type="protein sequence ID" value="QDT42936.1"/>
    <property type="molecule type" value="Genomic_DNA"/>
</dbReference>
<feature type="transmembrane region" description="Helical" evidence="7">
    <location>
        <begin position="248"/>
        <end position="273"/>
    </location>
</feature>
<dbReference type="SUPFAM" id="SSF161098">
    <property type="entry name" value="MetI-like"/>
    <property type="match status" value="1"/>
</dbReference>
<feature type="transmembrane region" description="Helical" evidence="7">
    <location>
        <begin position="139"/>
        <end position="160"/>
    </location>
</feature>
<name>A0A517RGC8_9PLAN</name>
<comment type="subcellular location">
    <subcellularLocation>
        <location evidence="1 7">Cell membrane</location>
        <topology evidence="1 7">Multi-pass membrane protein</topology>
    </subcellularLocation>
</comment>
<dbReference type="PANTHER" id="PTHR43163:SF6">
    <property type="entry name" value="DIPEPTIDE TRANSPORT SYSTEM PERMEASE PROTEIN DPPB-RELATED"/>
    <property type="match status" value="1"/>
</dbReference>
<evidence type="ECO:0000256" key="4">
    <source>
        <dbReference type="ARBA" id="ARBA00022692"/>
    </source>
</evidence>
<accession>A0A517RGC8</accession>
<reference evidence="9 10" key="1">
    <citation type="submission" date="2019-02" db="EMBL/GenBank/DDBJ databases">
        <title>Deep-cultivation of Planctomycetes and their phenomic and genomic characterization uncovers novel biology.</title>
        <authorList>
            <person name="Wiegand S."/>
            <person name="Jogler M."/>
            <person name="Boedeker C."/>
            <person name="Pinto D."/>
            <person name="Vollmers J."/>
            <person name="Rivas-Marin E."/>
            <person name="Kohn T."/>
            <person name="Peeters S.H."/>
            <person name="Heuer A."/>
            <person name="Rast P."/>
            <person name="Oberbeckmann S."/>
            <person name="Bunk B."/>
            <person name="Jeske O."/>
            <person name="Meyerdierks A."/>
            <person name="Storesund J.E."/>
            <person name="Kallscheuer N."/>
            <person name="Luecker S."/>
            <person name="Lage O.M."/>
            <person name="Pohl T."/>
            <person name="Merkel B.J."/>
            <person name="Hornburger P."/>
            <person name="Mueller R.-W."/>
            <person name="Bruemmer F."/>
            <person name="Labrenz M."/>
            <person name="Spormann A.M."/>
            <person name="Op den Camp H."/>
            <person name="Overmann J."/>
            <person name="Amann R."/>
            <person name="Jetten M.S.M."/>
            <person name="Mascher T."/>
            <person name="Medema M.H."/>
            <person name="Devos D.P."/>
            <person name="Kaster A.-K."/>
            <person name="Ovreas L."/>
            <person name="Rohde M."/>
            <person name="Galperin M.Y."/>
            <person name="Jogler C."/>
        </authorList>
    </citation>
    <scope>NUCLEOTIDE SEQUENCE [LARGE SCALE GENOMIC DNA]</scope>
    <source>
        <strain evidence="9 10">Pan241w</strain>
    </source>
</reference>
<dbReference type="AlphaFoldDB" id="A0A517RGC8"/>
<dbReference type="PROSITE" id="PS50928">
    <property type="entry name" value="ABC_TM1"/>
    <property type="match status" value="1"/>
</dbReference>
<evidence type="ECO:0000313" key="10">
    <source>
        <dbReference type="Proteomes" id="UP000317171"/>
    </source>
</evidence>
<evidence type="ECO:0000256" key="5">
    <source>
        <dbReference type="ARBA" id="ARBA00022989"/>
    </source>
</evidence>
<keyword evidence="6 7" id="KW-0472">Membrane</keyword>
<dbReference type="CDD" id="cd06261">
    <property type="entry name" value="TM_PBP2"/>
    <property type="match status" value="1"/>
</dbReference>
<dbReference type="Pfam" id="PF00528">
    <property type="entry name" value="BPD_transp_1"/>
    <property type="match status" value="1"/>
</dbReference>
<evidence type="ECO:0000313" key="9">
    <source>
        <dbReference type="EMBL" id="QDT42936.1"/>
    </source>
</evidence>
<evidence type="ECO:0000256" key="3">
    <source>
        <dbReference type="ARBA" id="ARBA00022475"/>
    </source>
</evidence>
<feature type="transmembrane region" description="Helical" evidence="7">
    <location>
        <begin position="189"/>
        <end position="208"/>
    </location>
</feature>
<dbReference type="PANTHER" id="PTHR43163">
    <property type="entry name" value="DIPEPTIDE TRANSPORT SYSTEM PERMEASE PROTEIN DPPB-RELATED"/>
    <property type="match status" value="1"/>
</dbReference>
<dbReference type="Gene3D" id="1.10.3720.10">
    <property type="entry name" value="MetI-like"/>
    <property type="match status" value="1"/>
</dbReference>
<evidence type="ECO:0000256" key="6">
    <source>
        <dbReference type="ARBA" id="ARBA00023136"/>
    </source>
</evidence>
<organism evidence="9 10">
    <name type="scientific">Gimesia alba</name>
    <dbReference type="NCBI Taxonomy" id="2527973"/>
    <lineage>
        <taxon>Bacteria</taxon>
        <taxon>Pseudomonadati</taxon>
        <taxon>Planctomycetota</taxon>
        <taxon>Planctomycetia</taxon>
        <taxon>Planctomycetales</taxon>
        <taxon>Planctomycetaceae</taxon>
        <taxon>Gimesia</taxon>
    </lineage>
</organism>
<dbReference type="InterPro" id="IPR045621">
    <property type="entry name" value="BPD_transp_1_N"/>
</dbReference>
<dbReference type="GO" id="GO:0055085">
    <property type="term" value="P:transmembrane transport"/>
    <property type="evidence" value="ECO:0007669"/>
    <property type="project" value="InterPro"/>
</dbReference>
<keyword evidence="4 7" id="KW-0812">Transmembrane</keyword>
<feature type="transmembrane region" description="Helical" evidence="7">
    <location>
        <begin position="104"/>
        <end position="127"/>
    </location>
</feature>